<dbReference type="Proteomes" id="UP001159387">
    <property type="component" value="Unassembled WGS sequence"/>
</dbReference>
<sequence length="46" mass="5257">MKRTVVLTPTAWQNIREEAKIRGISASELVEEWGRRLKSPTANPHV</sequence>
<comment type="caution">
    <text evidence="1">The sequence shown here is derived from an EMBL/GenBank/DDBJ whole genome shotgun (WGS) entry which is preliminary data.</text>
</comment>
<dbReference type="AlphaFoldDB" id="A0AA43GSM3"/>
<dbReference type="RefSeq" id="WP_280654714.1">
    <property type="nucleotide sequence ID" value="NZ_JANQDH010000062.1"/>
</dbReference>
<evidence type="ECO:0000313" key="2">
    <source>
        <dbReference type="Proteomes" id="UP001159387"/>
    </source>
</evidence>
<name>A0AA43GSM3_9CYAN</name>
<dbReference type="EMBL" id="JANQDH010000062">
    <property type="protein sequence ID" value="MDH6060725.1"/>
    <property type="molecule type" value="Genomic_DNA"/>
</dbReference>
<keyword evidence="2" id="KW-1185">Reference proteome</keyword>
<proteinExistence type="predicted"/>
<protein>
    <submittedName>
        <fullName evidence="1">Uncharacterized protein</fullName>
    </submittedName>
</protein>
<organism evidence="1 2">
    <name type="scientific">Chrysosporum bergii ANA360D</name>
    <dbReference type="NCBI Taxonomy" id="617107"/>
    <lineage>
        <taxon>Bacteria</taxon>
        <taxon>Bacillati</taxon>
        <taxon>Cyanobacteriota</taxon>
        <taxon>Cyanophyceae</taxon>
        <taxon>Nostocales</taxon>
        <taxon>Nodulariaceae</taxon>
        <taxon>Chrysosporum</taxon>
    </lineage>
</organism>
<reference evidence="1 2" key="1">
    <citation type="journal article" date="2023" name="J. Phycol.">
        <title>Chrysosporum ovalisporum is synonymous with the true-branching cyanobacterium Umezakia natans (Nostocales/Aphanizomenonaceae).</title>
        <authorList>
            <person name="McGregor G.B."/>
            <person name="Sendall B.C."/>
            <person name="Niiyama Y."/>
            <person name="Tuji A."/>
            <person name="Willis A."/>
        </authorList>
    </citation>
    <scope>NUCLEOTIDE SEQUENCE [LARGE SCALE GENOMIC DNA]</scope>
    <source>
        <strain evidence="1 2">ANA360D</strain>
    </source>
</reference>
<gene>
    <name evidence="1" type="ORF">NWP17_09770</name>
</gene>
<evidence type="ECO:0000313" key="1">
    <source>
        <dbReference type="EMBL" id="MDH6060725.1"/>
    </source>
</evidence>
<accession>A0AA43GSM3</accession>